<accession>X1BC26</accession>
<name>X1BC26_9ZZZZ</name>
<dbReference type="AlphaFoldDB" id="X1BC26"/>
<evidence type="ECO:0008006" key="2">
    <source>
        <dbReference type="Google" id="ProtNLM"/>
    </source>
</evidence>
<feature type="non-terminal residue" evidence="1">
    <location>
        <position position="1"/>
    </location>
</feature>
<reference evidence="1" key="1">
    <citation type="journal article" date="2014" name="Front. Microbiol.">
        <title>High frequency of phylogenetically diverse reductive dehalogenase-homologous genes in deep subseafloor sedimentary metagenomes.</title>
        <authorList>
            <person name="Kawai M."/>
            <person name="Futagami T."/>
            <person name="Toyoda A."/>
            <person name="Takaki Y."/>
            <person name="Nishi S."/>
            <person name="Hori S."/>
            <person name="Arai W."/>
            <person name="Tsubouchi T."/>
            <person name="Morono Y."/>
            <person name="Uchiyama I."/>
            <person name="Ito T."/>
            <person name="Fujiyama A."/>
            <person name="Inagaki F."/>
            <person name="Takami H."/>
        </authorList>
    </citation>
    <scope>NUCLEOTIDE SEQUENCE</scope>
    <source>
        <strain evidence="1">Expedition CK06-06</strain>
    </source>
</reference>
<proteinExistence type="predicted"/>
<dbReference type="EMBL" id="BART01027471">
    <property type="protein sequence ID" value="GAG93459.1"/>
    <property type="molecule type" value="Genomic_DNA"/>
</dbReference>
<feature type="non-terminal residue" evidence="1">
    <location>
        <position position="275"/>
    </location>
</feature>
<organism evidence="1">
    <name type="scientific">marine sediment metagenome</name>
    <dbReference type="NCBI Taxonomy" id="412755"/>
    <lineage>
        <taxon>unclassified sequences</taxon>
        <taxon>metagenomes</taxon>
        <taxon>ecological metagenomes</taxon>
    </lineage>
</organism>
<gene>
    <name evidence="1" type="ORF">S01H4_48699</name>
</gene>
<sequence length="275" mass="29990">AMSLAPNRGILTLIWIIILVFGAVNRPISAQEGSQVRLAPVNTQDFPVISSYLDVRSAEGEFVHGLEAHNVRILENGTQLPVQELQHLRTGVQFVLAISPGPAFEIRDVQGISRYEYLAQALQDWAEARQGSTVDDLSLVVSDGPEATHLTELNRWSAYLNSFNPTGEETGPDFDLLTRALDIAADPNSTPGMSGSVLFVTPLPEQDVSLGMQSLAARATQQGVKIFIWLVASSELFSSPEAEQMRLLAEQTGGALFEYSGQEPIPSPEEFLEQQ</sequence>
<comment type="caution">
    <text evidence="1">The sequence shown here is derived from an EMBL/GenBank/DDBJ whole genome shotgun (WGS) entry which is preliminary data.</text>
</comment>
<evidence type="ECO:0000313" key="1">
    <source>
        <dbReference type="EMBL" id="GAG93459.1"/>
    </source>
</evidence>
<protein>
    <recommendedName>
        <fullName evidence="2">VWFA domain-containing protein</fullName>
    </recommendedName>
</protein>